<organism evidence="1 2">
    <name type="scientific">Dioscorea alata</name>
    <name type="common">Purple yam</name>
    <dbReference type="NCBI Taxonomy" id="55571"/>
    <lineage>
        <taxon>Eukaryota</taxon>
        <taxon>Viridiplantae</taxon>
        <taxon>Streptophyta</taxon>
        <taxon>Embryophyta</taxon>
        <taxon>Tracheophyta</taxon>
        <taxon>Spermatophyta</taxon>
        <taxon>Magnoliopsida</taxon>
        <taxon>Liliopsida</taxon>
        <taxon>Dioscoreales</taxon>
        <taxon>Dioscoreaceae</taxon>
        <taxon>Dioscorea</taxon>
    </lineage>
</organism>
<keyword evidence="2" id="KW-1185">Reference proteome</keyword>
<evidence type="ECO:0000313" key="2">
    <source>
        <dbReference type="Proteomes" id="UP000827976"/>
    </source>
</evidence>
<gene>
    <name evidence="1" type="ORF">IHE45_12G063300</name>
</gene>
<comment type="caution">
    <text evidence="1">The sequence shown here is derived from an EMBL/GenBank/DDBJ whole genome shotgun (WGS) entry which is preliminary data.</text>
</comment>
<sequence>MEDITNEICKDDSSIFDDIEININELGLCRLNEEDGHVTQEIDTQQHEDGHELTTQDCQEIAMSPQFEDEREMKKKKVFFIGIPNMTEIYAR</sequence>
<dbReference type="Proteomes" id="UP000827976">
    <property type="component" value="Chromosome 12"/>
</dbReference>
<evidence type="ECO:0000313" key="1">
    <source>
        <dbReference type="EMBL" id="KAH7667510.1"/>
    </source>
</evidence>
<proteinExistence type="predicted"/>
<accession>A0ACB7V2D7</accession>
<reference evidence="2" key="1">
    <citation type="journal article" date="2022" name="Nat. Commun.">
        <title>Chromosome evolution and the genetic basis of agronomically important traits in greater yam.</title>
        <authorList>
            <person name="Bredeson J.V."/>
            <person name="Lyons J.B."/>
            <person name="Oniyinde I.O."/>
            <person name="Okereke N.R."/>
            <person name="Kolade O."/>
            <person name="Nnabue I."/>
            <person name="Nwadili C.O."/>
            <person name="Hribova E."/>
            <person name="Parker M."/>
            <person name="Nwogha J."/>
            <person name="Shu S."/>
            <person name="Carlson J."/>
            <person name="Kariba R."/>
            <person name="Muthemba S."/>
            <person name="Knop K."/>
            <person name="Barton G.J."/>
            <person name="Sherwood A.V."/>
            <person name="Lopez-Montes A."/>
            <person name="Asiedu R."/>
            <person name="Jamnadass R."/>
            <person name="Muchugi A."/>
            <person name="Goodstein D."/>
            <person name="Egesi C.N."/>
            <person name="Featherston J."/>
            <person name="Asfaw A."/>
            <person name="Simpson G.G."/>
            <person name="Dolezel J."/>
            <person name="Hendre P.S."/>
            <person name="Van Deynze A."/>
            <person name="Kumar P.L."/>
            <person name="Obidiegwu J.E."/>
            <person name="Bhattacharjee R."/>
            <person name="Rokhsar D.S."/>
        </authorList>
    </citation>
    <scope>NUCLEOTIDE SEQUENCE [LARGE SCALE GENOMIC DNA]</scope>
    <source>
        <strain evidence="2">cv. TDa95/00328</strain>
    </source>
</reference>
<name>A0ACB7V2D7_DIOAL</name>
<protein>
    <submittedName>
        <fullName evidence="1">Uncharacterized protein</fullName>
    </submittedName>
</protein>
<dbReference type="EMBL" id="CM037022">
    <property type="protein sequence ID" value="KAH7667510.1"/>
    <property type="molecule type" value="Genomic_DNA"/>
</dbReference>